<dbReference type="PANTHER" id="PTHR23416:SF54">
    <property type="entry name" value="ACETYLTRANSFERASE, CYSE_LACA_LPXA_NODL FAMILY (AFU_ORTHOLOGUE AFUA_2G08430)-RELATED"/>
    <property type="match status" value="1"/>
</dbReference>
<evidence type="ECO:0000256" key="2">
    <source>
        <dbReference type="ARBA" id="ARBA00022679"/>
    </source>
</evidence>
<comment type="similarity">
    <text evidence="1">Belongs to the transferase hexapeptide repeat family.</text>
</comment>
<dbReference type="Proteomes" id="UP000286045">
    <property type="component" value="Unassembled WGS sequence"/>
</dbReference>
<feature type="domain" description="Maltose/galactoside acetyltransferase" evidence="3">
    <location>
        <begin position="7"/>
        <end position="61"/>
    </location>
</feature>
<dbReference type="CDD" id="cd03357">
    <property type="entry name" value="LbH_MAT_GAT"/>
    <property type="match status" value="1"/>
</dbReference>
<dbReference type="Pfam" id="PF12464">
    <property type="entry name" value="Mac"/>
    <property type="match status" value="1"/>
</dbReference>
<dbReference type="InterPro" id="IPR051159">
    <property type="entry name" value="Hexapeptide_acetyltransf"/>
</dbReference>
<dbReference type="InterPro" id="IPR001451">
    <property type="entry name" value="Hexapep"/>
</dbReference>
<proteinExistence type="inferred from homology"/>
<dbReference type="GO" id="GO:0016407">
    <property type="term" value="F:acetyltransferase activity"/>
    <property type="evidence" value="ECO:0007669"/>
    <property type="project" value="InterPro"/>
</dbReference>
<evidence type="ECO:0000313" key="4">
    <source>
        <dbReference type="EMBL" id="RWA08223.1"/>
    </source>
</evidence>
<comment type="caution">
    <text evidence="4">The sequence shown here is derived from an EMBL/GenBank/DDBJ whole genome shotgun (WGS) entry which is preliminary data.</text>
</comment>
<dbReference type="STRING" id="363999.A0A439D183"/>
<organism evidence="4 5">
    <name type="scientific">Xylaria grammica</name>
    <dbReference type="NCBI Taxonomy" id="363999"/>
    <lineage>
        <taxon>Eukaryota</taxon>
        <taxon>Fungi</taxon>
        <taxon>Dikarya</taxon>
        <taxon>Ascomycota</taxon>
        <taxon>Pezizomycotina</taxon>
        <taxon>Sordariomycetes</taxon>
        <taxon>Xylariomycetidae</taxon>
        <taxon>Xylariales</taxon>
        <taxon>Xylariaceae</taxon>
        <taxon>Xylaria</taxon>
    </lineage>
</organism>
<sequence>MANSKEWQKMVNGELYWAWDEDLQANRTRCKKACAAFNAAENESRRRRVELWRDIIGDSRPLPPVHPDPEADEALFKHTDPFVDGPISIDHGINFKVGKGTFLNFNLLVLDTCQITIGENVLFGPNVCLYGATHPMDPAIRRGLEGPEAGKEIHVEDDVWIGGSALVLAGVRIGKGSTVGAGSVVTKDVPPYHFVAGNPAKVIRRIETTMNPDQNRNNPSVT</sequence>
<dbReference type="InterPro" id="IPR024688">
    <property type="entry name" value="Mac_dom"/>
</dbReference>
<name>A0A439D183_9PEZI</name>
<accession>A0A439D183</accession>
<dbReference type="PANTHER" id="PTHR23416">
    <property type="entry name" value="SIALIC ACID SYNTHASE-RELATED"/>
    <property type="match status" value="1"/>
</dbReference>
<dbReference type="Gene3D" id="2.160.10.10">
    <property type="entry name" value="Hexapeptide repeat proteins"/>
    <property type="match status" value="1"/>
</dbReference>
<reference evidence="4 5" key="1">
    <citation type="submission" date="2018-12" db="EMBL/GenBank/DDBJ databases">
        <title>Draft genome sequence of Xylaria grammica IHI A82.</title>
        <authorList>
            <person name="Buettner E."/>
            <person name="Kellner H."/>
        </authorList>
    </citation>
    <scope>NUCLEOTIDE SEQUENCE [LARGE SCALE GENOMIC DNA]</scope>
    <source>
        <strain evidence="4 5">IHI A82</strain>
    </source>
</reference>
<protein>
    <recommendedName>
        <fullName evidence="3">Maltose/galactoside acetyltransferase domain-containing protein</fullName>
    </recommendedName>
</protein>
<dbReference type="SUPFAM" id="SSF51161">
    <property type="entry name" value="Trimeric LpxA-like enzymes"/>
    <property type="match status" value="1"/>
</dbReference>
<dbReference type="AlphaFoldDB" id="A0A439D183"/>
<dbReference type="InterPro" id="IPR018357">
    <property type="entry name" value="Hexapep_transf_CS"/>
</dbReference>
<evidence type="ECO:0000256" key="1">
    <source>
        <dbReference type="ARBA" id="ARBA00007274"/>
    </source>
</evidence>
<evidence type="ECO:0000313" key="5">
    <source>
        <dbReference type="Proteomes" id="UP000286045"/>
    </source>
</evidence>
<gene>
    <name evidence="4" type="ORF">EKO27_g6874</name>
</gene>
<dbReference type="Pfam" id="PF00132">
    <property type="entry name" value="Hexapep"/>
    <property type="match status" value="1"/>
</dbReference>
<evidence type="ECO:0000259" key="3">
    <source>
        <dbReference type="SMART" id="SM01266"/>
    </source>
</evidence>
<keyword evidence="5" id="KW-1185">Reference proteome</keyword>
<dbReference type="EMBL" id="RYZI01000212">
    <property type="protein sequence ID" value="RWA08223.1"/>
    <property type="molecule type" value="Genomic_DNA"/>
</dbReference>
<dbReference type="PROSITE" id="PS00101">
    <property type="entry name" value="HEXAPEP_TRANSFERASES"/>
    <property type="match status" value="1"/>
</dbReference>
<dbReference type="SMART" id="SM01266">
    <property type="entry name" value="Mac"/>
    <property type="match status" value="1"/>
</dbReference>
<dbReference type="GO" id="GO:0008374">
    <property type="term" value="F:O-acyltransferase activity"/>
    <property type="evidence" value="ECO:0007669"/>
    <property type="project" value="TreeGrafter"/>
</dbReference>
<keyword evidence="2" id="KW-0808">Transferase</keyword>
<dbReference type="InterPro" id="IPR011004">
    <property type="entry name" value="Trimer_LpxA-like_sf"/>
</dbReference>